<evidence type="ECO:0000256" key="3">
    <source>
        <dbReference type="ARBA" id="ARBA00022692"/>
    </source>
</evidence>
<feature type="transmembrane region" description="Helical" evidence="7">
    <location>
        <begin position="678"/>
        <end position="696"/>
    </location>
</feature>
<comment type="subcellular location">
    <subcellularLocation>
        <location evidence="1">Membrane</location>
        <topology evidence="1">Multi-pass membrane protein</topology>
    </subcellularLocation>
</comment>
<feature type="transmembrane region" description="Helical" evidence="7">
    <location>
        <begin position="805"/>
        <end position="824"/>
    </location>
</feature>
<sequence>MKFMPNPFGILQDFLARTFYRYGEIISCNPKPFIVCPLLLTIILSFGCLFIETQDDLRFLYSPENSLSRFEYQIHKEFSGDSTNQSYIAISVESLEKNGNILINDTINEIIKFNQFVKKNLTFTIEGNEYNMNKSFCHNLEICSLANSQVEIFFSIMKSERLKKDPRVKIEFPMLHFFDNKIFLPSNFYGVTLDKDKNIKKIEMVHLVFFVSSVDNYSSETVSVAVENSIRKYLEKNTTTIKYSIFSLSILKNEMQKNTTYTFPYISLTVFLLLTFTIGSSMTGDWISSKPVEALSGIFVSSMAIISSSGTLFYLGVPFINQVTVMPFLAFTIGVDDTYVMLGAWQDTKRSLPPKKRMALTLEEAGAAISVTSLTSILSFGIGTFSTTPAISIFCKFIALAIFFDWFYQVTLFAGIMALGGKREAAGYHCVLFYKKMSKDEIAISKATNFISPTHNFFANKLSPFLCKKSVRIFFVCTYLIYIYLAFYGCSLLKPDLTPSRLLVDDSPLAHYLESAESKIWSEGVIGRVYVNNAPDFSKEPEKEKEFMRMVEDLESTPFSIGKNSTQLWLREFSNYKQFFWVEDDKFYDQLLNFLKVSFNSQWQIFLRWDKVPGEPKKKYVKKFFFTTAFKIKNWNVRTQLLLQWRNITSHYPQFQALVFDENNFYSDQMIELKSTTLSSLGTAIFAMICVCILFIGNSSIVFWVVFIMISMDIGTAGFLSLWGADLDPTTVVNILMSIGLCIDFATHVGYRIYRSPFRHPDKRISDSLGAIGWPVVQAGTSTFLAIVVMMLVPANAVRMFARTNILVVCVGIFHGLFLLPVIVRSFVSTFDHKIELYDQKALQHEILKQGVELSTVSPHNNLTKHE</sequence>
<keyword evidence="6" id="KW-0325">Glycoprotein</keyword>
<comment type="similarity">
    <text evidence="2">Belongs to the patched family.</text>
</comment>
<keyword evidence="4 7" id="KW-1133">Transmembrane helix</keyword>
<feature type="transmembrane region" description="Helical" evidence="7">
    <location>
        <begin position="324"/>
        <end position="345"/>
    </location>
</feature>
<dbReference type="GO" id="GO:0005886">
    <property type="term" value="C:plasma membrane"/>
    <property type="evidence" value="ECO:0007669"/>
    <property type="project" value="TreeGrafter"/>
</dbReference>
<dbReference type="InterPro" id="IPR000731">
    <property type="entry name" value="SSD"/>
</dbReference>
<dbReference type="PANTHER" id="PTHR10796:SF105">
    <property type="entry name" value="SSD DOMAIN-CONTAINING PROTEIN"/>
    <property type="match status" value="1"/>
</dbReference>
<evidence type="ECO:0000256" key="4">
    <source>
        <dbReference type="ARBA" id="ARBA00022989"/>
    </source>
</evidence>
<dbReference type="GO" id="GO:0018996">
    <property type="term" value="P:molting cycle, collagen and cuticulin-based cuticle"/>
    <property type="evidence" value="ECO:0007669"/>
    <property type="project" value="TreeGrafter"/>
</dbReference>
<dbReference type="GO" id="GO:0030659">
    <property type="term" value="C:cytoplasmic vesicle membrane"/>
    <property type="evidence" value="ECO:0007669"/>
    <property type="project" value="TreeGrafter"/>
</dbReference>
<feature type="transmembrane region" description="Helical" evidence="7">
    <location>
        <begin position="294"/>
        <end position="317"/>
    </location>
</feature>
<keyword evidence="5 7" id="KW-0472">Membrane</keyword>
<evidence type="ECO:0000256" key="6">
    <source>
        <dbReference type="ARBA" id="ARBA00023180"/>
    </source>
</evidence>
<dbReference type="SUPFAM" id="SSF82866">
    <property type="entry name" value="Multidrug efflux transporter AcrB transmembrane domain"/>
    <property type="match status" value="2"/>
</dbReference>
<dbReference type="WBParaSite" id="SSTP_0001204300.1">
    <property type="protein sequence ID" value="SSTP_0001204300.1"/>
    <property type="gene ID" value="SSTP_0001204300"/>
</dbReference>
<dbReference type="PANTHER" id="PTHR10796">
    <property type="entry name" value="PATCHED-RELATED"/>
    <property type="match status" value="1"/>
</dbReference>
<organism evidence="10">
    <name type="scientific">Strongyloides stercoralis</name>
    <name type="common">Threadworm</name>
    <dbReference type="NCBI Taxonomy" id="6248"/>
    <lineage>
        <taxon>Eukaryota</taxon>
        <taxon>Metazoa</taxon>
        <taxon>Ecdysozoa</taxon>
        <taxon>Nematoda</taxon>
        <taxon>Chromadorea</taxon>
        <taxon>Rhabditida</taxon>
        <taxon>Tylenchina</taxon>
        <taxon>Panagrolaimomorpha</taxon>
        <taxon>Strongyloidoidea</taxon>
        <taxon>Strongyloididae</taxon>
        <taxon>Strongyloides</taxon>
    </lineage>
</organism>
<dbReference type="InterPro" id="IPR051697">
    <property type="entry name" value="Patched_domain-protein"/>
</dbReference>
<dbReference type="WBParaSite" id="TCONS_00002538.p1">
    <property type="protein sequence ID" value="TCONS_00002538.p1"/>
    <property type="gene ID" value="XLOC_002378"/>
</dbReference>
<dbReference type="InterPro" id="IPR003392">
    <property type="entry name" value="PTHD_SSD"/>
</dbReference>
<feature type="transmembrane region" description="Helical" evidence="7">
    <location>
        <begin position="32"/>
        <end position="51"/>
    </location>
</feature>
<dbReference type="Proteomes" id="UP000035681">
    <property type="component" value="Unplaced"/>
</dbReference>
<dbReference type="PROSITE" id="PS50156">
    <property type="entry name" value="SSD"/>
    <property type="match status" value="1"/>
</dbReference>
<evidence type="ECO:0000259" key="8">
    <source>
        <dbReference type="PROSITE" id="PS50156"/>
    </source>
</evidence>
<evidence type="ECO:0000313" key="9">
    <source>
        <dbReference type="Proteomes" id="UP000035681"/>
    </source>
</evidence>
<proteinExistence type="inferred from homology"/>
<dbReference type="Gene3D" id="1.20.1640.10">
    <property type="entry name" value="Multidrug efflux transporter AcrB transmembrane domain"/>
    <property type="match status" value="2"/>
</dbReference>
<evidence type="ECO:0000256" key="5">
    <source>
        <dbReference type="ARBA" id="ARBA00023136"/>
    </source>
</evidence>
<feature type="transmembrane region" description="Helical" evidence="7">
    <location>
        <begin position="702"/>
        <end position="725"/>
    </location>
</feature>
<feature type="domain" description="SSD" evidence="8">
    <location>
        <begin position="262"/>
        <end position="419"/>
    </location>
</feature>
<feature type="transmembrane region" description="Helical" evidence="7">
    <location>
        <begin position="771"/>
        <end position="793"/>
    </location>
</feature>
<feature type="transmembrane region" description="Helical" evidence="7">
    <location>
        <begin position="365"/>
        <end position="385"/>
    </location>
</feature>
<reference evidence="10" key="1">
    <citation type="submission" date="2015-08" db="UniProtKB">
        <authorList>
            <consortium name="WormBaseParasite"/>
        </authorList>
    </citation>
    <scope>IDENTIFICATION</scope>
</reference>
<evidence type="ECO:0000256" key="2">
    <source>
        <dbReference type="ARBA" id="ARBA00005585"/>
    </source>
</evidence>
<evidence type="ECO:0000256" key="7">
    <source>
        <dbReference type="SAM" id="Phobius"/>
    </source>
</evidence>
<feature type="transmembrane region" description="Helical" evidence="7">
    <location>
        <begin position="732"/>
        <end position="751"/>
    </location>
</feature>
<feature type="transmembrane region" description="Helical" evidence="7">
    <location>
        <begin position="262"/>
        <end position="282"/>
    </location>
</feature>
<keyword evidence="9" id="KW-1185">Reference proteome</keyword>
<feature type="transmembrane region" description="Helical" evidence="7">
    <location>
        <begin position="473"/>
        <end position="493"/>
    </location>
</feature>
<dbReference type="GO" id="GO:0006897">
    <property type="term" value="P:endocytosis"/>
    <property type="evidence" value="ECO:0007669"/>
    <property type="project" value="TreeGrafter"/>
</dbReference>
<dbReference type="Pfam" id="PF02460">
    <property type="entry name" value="Patched"/>
    <property type="match status" value="1"/>
</dbReference>
<evidence type="ECO:0000313" key="11">
    <source>
        <dbReference type="WBParaSite" id="TCONS_00002538.p1"/>
    </source>
</evidence>
<dbReference type="AlphaFoldDB" id="A0A0K0ERG3"/>
<accession>A0A0K0ERG3</accession>
<keyword evidence="3 7" id="KW-0812">Transmembrane</keyword>
<evidence type="ECO:0000313" key="10">
    <source>
        <dbReference type="WBParaSite" id="SSTP_0001204300.1"/>
    </source>
</evidence>
<evidence type="ECO:0000256" key="1">
    <source>
        <dbReference type="ARBA" id="ARBA00004141"/>
    </source>
</evidence>
<feature type="transmembrane region" description="Helical" evidence="7">
    <location>
        <begin position="397"/>
        <end position="419"/>
    </location>
</feature>
<name>A0A0K0ERG3_STRER</name>
<protein>
    <submittedName>
        <fullName evidence="10 11">SSD domain-containing protein</fullName>
    </submittedName>
</protein>